<comment type="caution">
    <text evidence="1">The sequence shown here is derived from an EMBL/GenBank/DDBJ whole genome shotgun (WGS) entry which is preliminary data.</text>
</comment>
<dbReference type="InterPro" id="IPR052709">
    <property type="entry name" value="Transposase-MT_Hybrid"/>
</dbReference>
<dbReference type="GO" id="GO:0003676">
    <property type="term" value="F:nucleic acid binding"/>
    <property type="evidence" value="ECO:0007669"/>
    <property type="project" value="InterPro"/>
</dbReference>
<dbReference type="InParanoid" id="A0A6L2PXK6"/>
<keyword evidence="2" id="KW-1185">Reference proteome</keyword>
<accession>A0A6L2PXK6</accession>
<dbReference type="InterPro" id="IPR036397">
    <property type="entry name" value="RNaseH_sf"/>
</dbReference>
<sequence length="121" mass="13832">MAKRIENPALCEVQSVIRFLNAKNVRPAEIGRQIVGVYGDDAMKEGSVKEWCRFFKEDNARPHAAAHPRALLGQLKREIFKDPANSPELVTSDYRLFFHLDKFLAGQSPRSDQETKYIVQD</sequence>
<gene>
    <name evidence="1" type="ORF">Cfor_07723</name>
</gene>
<protein>
    <recommendedName>
        <fullName evidence="3">Mos1 transposase HTH domain-containing protein</fullName>
    </recommendedName>
</protein>
<evidence type="ECO:0008006" key="3">
    <source>
        <dbReference type="Google" id="ProtNLM"/>
    </source>
</evidence>
<evidence type="ECO:0000313" key="1">
    <source>
        <dbReference type="EMBL" id="GFG34507.1"/>
    </source>
</evidence>
<dbReference type="Proteomes" id="UP000502823">
    <property type="component" value="Unassembled WGS sequence"/>
</dbReference>
<dbReference type="Gene3D" id="3.30.420.10">
    <property type="entry name" value="Ribonuclease H-like superfamily/Ribonuclease H"/>
    <property type="match status" value="1"/>
</dbReference>
<dbReference type="AlphaFoldDB" id="A0A6L2PXK6"/>
<dbReference type="EMBL" id="BLKM01008651">
    <property type="protein sequence ID" value="GFG34507.1"/>
    <property type="molecule type" value="Genomic_DNA"/>
</dbReference>
<dbReference type="OrthoDB" id="616263at2759"/>
<evidence type="ECO:0000313" key="2">
    <source>
        <dbReference type="Proteomes" id="UP000502823"/>
    </source>
</evidence>
<organism evidence="1 2">
    <name type="scientific">Coptotermes formosanus</name>
    <name type="common">Formosan subterranean termite</name>
    <dbReference type="NCBI Taxonomy" id="36987"/>
    <lineage>
        <taxon>Eukaryota</taxon>
        <taxon>Metazoa</taxon>
        <taxon>Ecdysozoa</taxon>
        <taxon>Arthropoda</taxon>
        <taxon>Hexapoda</taxon>
        <taxon>Insecta</taxon>
        <taxon>Pterygota</taxon>
        <taxon>Neoptera</taxon>
        <taxon>Polyneoptera</taxon>
        <taxon>Dictyoptera</taxon>
        <taxon>Blattodea</taxon>
        <taxon>Blattoidea</taxon>
        <taxon>Termitoidae</taxon>
        <taxon>Rhinotermitidae</taxon>
        <taxon>Coptotermes</taxon>
    </lineage>
</organism>
<proteinExistence type="predicted"/>
<reference evidence="2" key="1">
    <citation type="submission" date="2020-01" db="EMBL/GenBank/DDBJ databases">
        <title>Draft genome sequence of the Termite Coptotermes fromosanus.</title>
        <authorList>
            <person name="Itakura S."/>
            <person name="Yosikawa Y."/>
            <person name="Umezawa K."/>
        </authorList>
    </citation>
    <scope>NUCLEOTIDE SEQUENCE [LARGE SCALE GENOMIC DNA]</scope>
</reference>
<dbReference type="PANTHER" id="PTHR46060">
    <property type="entry name" value="MARINER MOS1 TRANSPOSASE-LIKE PROTEIN"/>
    <property type="match status" value="1"/>
</dbReference>
<dbReference type="PANTHER" id="PTHR46060:SF3">
    <property type="entry name" value="PROTEIN GVQW3"/>
    <property type="match status" value="1"/>
</dbReference>
<name>A0A6L2PXK6_COPFO</name>